<reference evidence="1 2" key="1">
    <citation type="journal article" date="2003" name="Nature">
        <title>Genome divergence in two Prochlorococcus ecotypes reflects oceanic niche differentiation.</title>
        <authorList>
            <person name="Rocap G."/>
            <person name="Larimer F.W."/>
            <person name="Lamerdin J.E."/>
            <person name="Malfatti S."/>
            <person name="Chain P."/>
            <person name="Ahlgren N.A."/>
            <person name="Arellano A."/>
            <person name="Coleman M."/>
            <person name="Hauser L."/>
            <person name="Hess W.R."/>
            <person name="Johnson Z.I."/>
            <person name="Land M.L."/>
            <person name="Lindell D."/>
            <person name="Post A.F."/>
            <person name="Regala W."/>
            <person name="Shah M."/>
            <person name="Shaw S.L."/>
            <person name="Steglich C."/>
            <person name="Sullivan M.B."/>
            <person name="Ting C.S."/>
            <person name="Tolonen A."/>
            <person name="Webb E.A."/>
            <person name="Zinser E.R."/>
            <person name="Chisholm S.W."/>
        </authorList>
    </citation>
    <scope>NUCLEOTIDE SEQUENCE [LARGE SCALE GENOMIC DNA]</scope>
    <source>
        <strain evidence="2">MIT 9313</strain>
    </source>
</reference>
<dbReference type="KEGG" id="pmt:PMT_0525"/>
<dbReference type="HOGENOM" id="CLU_778277_0_0_3"/>
<gene>
    <name evidence="1" type="ordered locus">PMT_0525</name>
</gene>
<dbReference type="eggNOG" id="COG0456">
    <property type="taxonomic scope" value="Bacteria"/>
</dbReference>
<dbReference type="Proteomes" id="UP000001423">
    <property type="component" value="Chromosome"/>
</dbReference>
<evidence type="ECO:0000313" key="2">
    <source>
        <dbReference type="Proteomes" id="UP000001423"/>
    </source>
</evidence>
<dbReference type="RefSeq" id="WP_011129904.1">
    <property type="nucleotide sequence ID" value="NC_005071.1"/>
</dbReference>
<accession>Q7V848</accession>
<keyword evidence="2" id="KW-1185">Reference proteome</keyword>
<dbReference type="SUPFAM" id="SSF55729">
    <property type="entry name" value="Acyl-CoA N-acyltransferases (Nat)"/>
    <property type="match status" value="1"/>
</dbReference>
<dbReference type="InterPro" id="IPR016181">
    <property type="entry name" value="Acyl_CoA_acyltransferase"/>
</dbReference>
<sequence>MSLRASHFPMLNASEHAGRMHWLETMLWRGWLARAEQQLPSLFPTRQPSCLVALEQKNLVGFVVIRPYNRRGTCWSVTSPELITSPRQCSNQSVSRDLLTNAIQQGSKRAQSWILRCPANDTDQLALARVLGFQPLKLFQCWTSPSLMAQSIPTWPAELSWQQLSRRTASLLWPLEKAGGSGHLRQIVDRQWIDLLDQNQTGSGVLLAQGGATSTAIAGLVSHPGTNSETVLELMRDVGWDPRLSQALPKVLADLTSMSKTFRLITTSEDEPLNTLLEQLRWKRAGEELLLGRSLWRRQVSNKLLLGARPLQSMLGRLQPQQPPLPTPILG</sequence>
<dbReference type="EMBL" id="BX548175">
    <property type="protein sequence ID" value="CAE20700.1"/>
    <property type="molecule type" value="Genomic_DNA"/>
</dbReference>
<evidence type="ECO:0000313" key="1">
    <source>
        <dbReference type="EMBL" id="CAE20700.1"/>
    </source>
</evidence>
<dbReference type="AlphaFoldDB" id="Q7V848"/>
<evidence type="ECO:0008006" key="3">
    <source>
        <dbReference type="Google" id="ProtNLM"/>
    </source>
</evidence>
<organism evidence="1 2">
    <name type="scientific">Prochlorococcus marinus (strain MIT 9313)</name>
    <dbReference type="NCBI Taxonomy" id="74547"/>
    <lineage>
        <taxon>Bacteria</taxon>
        <taxon>Bacillati</taxon>
        <taxon>Cyanobacteriota</taxon>
        <taxon>Cyanophyceae</taxon>
        <taxon>Synechococcales</taxon>
        <taxon>Prochlorococcaceae</taxon>
        <taxon>Prochlorococcus</taxon>
    </lineage>
</organism>
<name>Q7V848_PROMM</name>
<protein>
    <recommendedName>
        <fullName evidence="3">N-acetyltransferase domain-containing protein</fullName>
    </recommendedName>
</protein>
<proteinExistence type="predicted"/>